<evidence type="ECO:0000313" key="3">
    <source>
        <dbReference type="Proteomes" id="UP000886595"/>
    </source>
</evidence>
<sequence>MKHTEDKTSRKETHANTEARRMTLSDGETKPPPPMNNPPSSTALPAVTEEIASFNTAQETAPSEESDERYETSIREPDLPKEVTGTEDKPVEADPEDLMVSSPHSSPATQLEADNQETIDESPLPLVVATQAKNNSDERNDSEAESESAQKVDESKQNQEIVAVTSSPEAATVKEGRKKRPEDAAKSPFLAKEAGVLARVRSKKSDGQSTEAMPSPLKKRYDQFLKRKVIAERMVDMKEADQWGYLAVIKKGSMESTVSSLGVYVEQVVAEFA</sequence>
<feature type="compositionally biased region" description="Basic and acidic residues" evidence="1">
    <location>
        <begin position="1"/>
        <end position="29"/>
    </location>
</feature>
<name>A0A8X8BBJ5_BRACI</name>
<feature type="compositionally biased region" description="Basic and acidic residues" evidence="1">
    <location>
        <begin position="135"/>
        <end position="157"/>
    </location>
</feature>
<evidence type="ECO:0000313" key="2">
    <source>
        <dbReference type="EMBL" id="KAG2328032.1"/>
    </source>
</evidence>
<proteinExistence type="predicted"/>
<evidence type="ECO:0000256" key="1">
    <source>
        <dbReference type="SAM" id="MobiDB-lite"/>
    </source>
</evidence>
<feature type="compositionally biased region" description="Basic and acidic residues" evidence="1">
    <location>
        <begin position="172"/>
        <end position="185"/>
    </location>
</feature>
<feature type="compositionally biased region" description="Polar residues" evidence="1">
    <location>
        <begin position="158"/>
        <end position="169"/>
    </location>
</feature>
<dbReference type="AlphaFoldDB" id="A0A8X8BBJ5"/>
<protein>
    <submittedName>
        <fullName evidence="2">Uncharacterized protein</fullName>
    </submittedName>
</protein>
<accession>A0A8X8BBJ5</accession>
<dbReference type="Proteomes" id="UP000886595">
    <property type="component" value="Unassembled WGS sequence"/>
</dbReference>
<keyword evidence="3" id="KW-1185">Reference proteome</keyword>
<reference evidence="2 3" key="1">
    <citation type="submission" date="2020-02" db="EMBL/GenBank/DDBJ databases">
        <authorList>
            <person name="Ma Q."/>
            <person name="Huang Y."/>
            <person name="Song X."/>
            <person name="Pei D."/>
        </authorList>
    </citation>
    <scope>NUCLEOTIDE SEQUENCE [LARGE SCALE GENOMIC DNA]</scope>
    <source>
        <strain evidence="2">Sxm20200214</strain>
        <tissue evidence="2">Leaf</tissue>
    </source>
</reference>
<dbReference type="EMBL" id="JAAMPC010000002">
    <property type="protein sequence ID" value="KAG2328032.1"/>
    <property type="molecule type" value="Genomic_DNA"/>
</dbReference>
<organism evidence="2 3">
    <name type="scientific">Brassica carinata</name>
    <name type="common">Ethiopian mustard</name>
    <name type="synonym">Abyssinian cabbage</name>
    <dbReference type="NCBI Taxonomy" id="52824"/>
    <lineage>
        <taxon>Eukaryota</taxon>
        <taxon>Viridiplantae</taxon>
        <taxon>Streptophyta</taxon>
        <taxon>Embryophyta</taxon>
        <taxon>Tracheophyta</taxon>
        <taxon>Spermatophyta</taxon>
        <taxon>Magnoliopsida</taxon>
        <taxon>eudicotyledons</taxon>
        <taxon>Gunneridae</taxon>
        <taxon>Pentapetalae</taxon>
        <taxon>rosids</taxon>
        <taxon>malvids</taxon>
        <taxon>Brassicales</taxon>
        <taxon>Brassicaceae</taxon>
        <taxon>Brassiceae</taxon>
        <taxon>Brassica</taxon>
    </lineage>
</organism>
<feature type="region of interest" description="Disordered" evidence="1">
    <location>
        <begin position="1"/>
        <end position="190"/>
    </location>
</feature>
<feature type="compositionally biased region" description="Polar residues" evidence="1">
    <location>
        <begin position="102"/>
        <end position="113"/>
    </location>
</feature>
<gene>
    <name evidence="2" type="ORF">Bca52824_010760</name>
</gene>
<comment type="caution">
    <text evidence="2">The sequence shown here is derived from an EMBL/GenBank/DDBJ whole genome shotgun (WGS) entry which is preliminary data.</text>
</comment>
<feature type="compositionally biased region" description="Basic and acidic residues" evidence="1">
    <location>
        <begin position="69"/>
        <end position="92"/>
    </location>
</feature>